<organism evidence="2 3">
    <name type="scientific">Roseburia porci</name>
    <dbReference type="NCBI Taxonomy" id="2605790"/>
    <lineage>
        <taxon>Bacteria</taxon>
        <taxon>Bacillati</taxon>
        <taxon>Bacillota</taxon>
        <taxon>Clostridia</taxon>
        <taxon>Lachnospirales</taxon>
        <taxon>Lachnospiraceae</taxon>
        <taxon>Roseburia</taxon>
    </lineage>
</organism>
<comment type="caution">
    <text evidence="2">The sequence shown here is derived from an EMBL/GenBank/DDBJ whole genome shotgun (WGS) entry which is preliminary data.</text>
</comment>
<dbReference type="RefSeq" id="WP_154428381.1">
    <property type="nucleotide sequence ID" value="NZ_VUNI01000002.1"/>
</dbReference>
<dbReference type="Gene3D" id="1.10.260.40">
    <property type="entry name" value="lambda repressor-like DNA-binding domains"/>
    <property type="match status" value="1"/>
</dbReference>
<dbReference type="SMART" id="SM00530">
    <property type="entry name" value="HTH_XRE"/>
    <property type="match status" value="1"/>
</dbReference>
<dbReference type="SUPFAM" id="SSF47413">
    <property type="entry name" value="lambda repressor-like DNA-binding domains"/>
    <property type="match status" value="1"/>
</dbReference>
<proteinExistence type="predicted"/>
<accession>A0A6L5YMZ5</accession>
<evidence type="ECO:0000259" key="1">
    <source>
        <dbReference type="PROSITE" id="PS50943"/>
    </source>
</evidence>
<dbReference type="Proteomes" id="UP000474024">
    <property type="component" value="Unassembled WGS sequence"/>
</dbReference>
<reference evidence="2 3" key="1">
    <citation type="submission" date="2019-08" db="EMBL/GenBank/DDBJ databases">
        <title>In-depth cultivation of the pig gut microbiome towards novel bacterial diversity and tailored functional studies.</title>
        <authorList>
            <person name="Wylensek D."/>
            <person name="Hitch T.C.A."/>
            <person name="Clavel T."/>
        </authorList>
    </citation>
    <scope>NUCLEOTIDE SEQUENCE [LARGE SCALE GENOMIC DNA]</scope>
    <source>
        <strain evidence="2 3">MUC/MUC-530-WT-4D</strain>
    </source>
</reference>
<dbReference type="PROSITE" id="PS50943">
    <property type="entry name" value="HTH_CROC1"/>
    <property type="match status" value="1"/>
</dbReference>
<dbReference type="EMBL" id="VUNI01000002">
    <property type="protein sequence ID" value="MST73843.1"/>
    <property type="molecule type" value="Genomic_DNA"/>
</dbReference>
<protein>
    <submittedName>
        <fullName evidence="2">Helix-turn-helix transcriptional regulator</fullName>
    </submittedName>
</protein>
<sequence>MGDGQRLKEILEQKGKSVRWVARETTISPTTIYSIIQKDTSIRFDFALRIANALGIEVSEICSDASLNSENWDKNDSITLPELPSGMDEILDGNRIKRYLKNTLYPLMCLFGKNNMPKLDEHLTNYYQLSDEGRNDVDQYIKAQLSIKRDPDRAADIKKITKW</sequence>
<dbReference type="CDD" id="cd00093">
    <property type="entry name" value="HTH_XRE"/>
    <property type="match status" value="1"/>
</dbReference>
<dbReference type="Pfam" id="PF01381">
    <property type="entry name" value="HTH_3"/>
    <property type="match status" value="1"/>
</dbReference>
<dbReference type="InterPro" id="IPR001387">
    <property type="entry name" value="Cro/C1-type_HTH"/>
</dbReference>
<gene>
    <name evidence="2" type="ORF">FYJ75_02185</name>
</gene>
<keyword evidence="3" id="KW-1185">Reference proteome</keyword>
<feature type="domain" description="HTH cro/C1-type" evidence="1">
    <location>
        <begin position="7"/>
        <end position="61"/>
    </location>
</feature>
<dbReference type="AlphaFoldDB" id="A0A6L5YMZ5"/>
<dbReference type="InterPro" id="IPR010982">
    <property type="entry name" value="Lambda_DNA-bd_dom_sf"/>
</dbReference>
<dbReference type="GO" id="GO:0003677">
    <property type="term" value="F:DNA binding"/>
    <property type="evidence" value="ECO:0007669"/>
    <property type="project" value="InterPro"/>
</dbReference>
<evidence type="ECO:0000313" key="2">
    <source>
        <dbReference type="EMBL" id="MST73843.1"/>
    </source>
</evidence>
<evidence type="ECO:0000313" key="3">
    <source>
        <dbReference type="Proteomes" id="UP000474024"/>
    </source>
</evidence>
<name>A0A6L5YMZ5_9FIRM</name>